<name>A0A2T7P757_POMCA</name>
<evidence type="ECO:0000256" key="6">
    <source>
        <dbReference type="ARBA" id="ARBA00023002"/>
    </source>
</evidence>
<dbReference type="AlphaFoldDB" id="A0A2T7P757"/>
<dbReference type="InterPro" id="IPR001017">
    <property type="entry name" value="DH_E1"/>
</dbReference>
<evidence type="ECO:0000256" key="1">
    <source>
        <dbReference type="ARBA" id="ARBA00001964"/>
    </source>
</evidence>
<dbReference type="CDD" id="cd02000">
    <property type="entry name" value="TPP_E1_PDC_ADC_BCADC"/>
    <property type="match status" value="2"/>
</dbReference>
<evidence type="ECO:0000256" key="7">
    <source>
        <dbReference type="ARBA" id="ARBA00023052"/>
    </source>
</evidence>
<reference evidence="10 11" key="1">
    <citation type="submission" date="2018-04" db="EMBL/GenBank/DDBJ databases">
        <title>The genome of golden apple snail Pomacea canaliculata provides insight into stress tolerance and invasive adaptation.</title>
        <authorList>
            <person name="Liu C."/>
            <person name="Liu B."/>
            <person name="Ren Y."/>
            <person name="Zhang Y."/>
            <person name="Wang H."/>
            <person name="Li S."/>
            <person name="Jiang F."/>
            <person name="Yin L."/>
            <person name="Zhang G."/>
            <person name="Qian W."/>
            <person name="Fan W."/>
        </authorList>
    </citation>
    <scope>NUCLEOTIDE SEQUENCE [LARGE SCALE GENOMIC DNA]</scope>
    <source>
        <strain evidence="10">SZHN2017</strain>
        <tissue evidence="10">Muscle</tissue>
    </source>
</reference>
<dbReference type="PANTHER" id="PTHR11516">
    <property type="entry name" value="PYRUVATE DEHYDROGENASE E1 COMPONENT, ALPHA SUBUNIT BACTERIAL AND ORGANELLAR"/>
    <property type="match status" value="1"/>
</dbReference>
<dbReference type="InterPro" id="IPR002173">
    <property type="entry name" value="Carboh/pur_kinase_PfkB_CS"/>
</dbReference>
<dbReference type="InterPro" id="IPR011611">
    <property type="entry name" value="PfkB_dom"/>
</dbReference>
<evidence type="ECO:0000256" key="3">
    <source>
        <dbReference type="ARBA" id="ARBA00022679"/>
    </source>
</evidence>
<dbReference type="PROSITE" id="PS00584">
    <property type="entry name" value="PFKB_KINASES_2"/>
    <property type="match status" value="1"/>
</dbReference>
<protein>
    <recommendedName>
        <fullName evidence="2">pyruvate dehydrogenase (acetyl-transferring)</fullName>
        <ecNumber evidence="2">1.2.4.1</ecNumber>
    </recommendedName>
</protein>
<feature type="domain" description="Dehydrogenase E1 component" evidence="9">
    <location>
        <begin position="628"/>
        <end position="931"/>
    </location>
</feature>
<evidence type="ECO:0000313" key="10">
    <source>
        <dbReference type="EMBL" id="PVD29226.1"/>
    </source>
</evidence>
<organism evidence="10 11">
    <name type="scientific">Pomacea canaliculata</name>
    <name type="common">Golden apple snail</name>
    <dbReference type="NCBI Taxonomy" id="400727"/>
    <lineage>
        <taxon>Eukaryota</taxon>
        <taxon>Metazoa</taxon>
        <taxon>Spiralia</taxon>
        <taxon>Lophotrochozoa</taxon>
        <taxon>Mollusca</taxon>
        <taxon>Gastropoda</taxon>
        <taxon>Caenogastropoda</taxon>
        <taxon>Architaenioglossa</taxon>
        <taxon>Ampullarioidea</taxon>
        <taxon>Ampullariidae</taxon>
        <taxon>Pomacea</taxon>
    </lineage>
</organism>
<comment type="caution">
    <text evidence="10">The sequence shown here is derived from an EMBL/GenBank/DDBJ whole genome shotgun (WGS) entry which is preliminary data.</text>
</comment>
<keyword evidence="4" id="KW-0418">Kinase</keyword>
<keyword evidence="11" id="KW-1185">Reference proteome</keyword>
<feature type="domain" description="Carbohydrate kinase PfkB" evidence="8">
    <location>
        <begin position="30"/>
        <end position="128"/>
    </location>
</feature>
<comment type="cofactor">
    <cofactor evidence="1">
        <name>thiamine diphosphate</name>
        <dbReference type="ChEBI" id="CHEBI:58937"/>
    </cofactor>
</comment>
<keyword evidence="7" id="KW-0786">Thiamine pyrophosphate</keyword>
<dbReference type="Gene3D" id="3.40.50.970">
    <property type="match status" value="3"/>
</dbReference>
<evidence type="ECO:0000256" key="5">
    <source>
        <dbReference type="ARBA" id="ARBA00022946"/>
    </source>
</evidence>
<dbReference type="OrthoDB" id="204058at2759"/>
<feature type="domain" description="Dehydrogenase E1 component" evidence="9">
    <location>
        <begin position="259"/>
        <end position="537"/>
    </location>
</feature>
<evidence type="ECO:0000259" key="9">
    <source>
        <dbReference type="Pfam" id="PF00676"/>
    </source>
</evidence>
<feature type="domain" description="Carbohydrate kinase PfkB" evidence="8">
    <location>
        <begin position="129"/>
        <end position="229"/>
    </location>
</feature>
<keyword evidence="5" id="KW-0809">Transit peptide</keyword>
<dbReference type="SUPFAM" id="SSF53613">
    <property type="entry name" value="Ribokinase-like"/>
    <property type="match status" value="1"/>
</dbReference>
<keyword evidence="6" id="KW-0560">Oxidoreductase</keyword>
<dbReference type="GO" id="GO:0006086">
    <property type="term" value="P:pyruvate decarboxylation to acetyl-CoA"/>
    <property type="evidence" value="ECO:0007669"/>
    <property type="project" value="TreeGrafter"/>
</dbReference>
<dbReference type="Pfam" id="PF00294">
    <property type="entry name" value="PfkB"/>
    <property type="match status" value="2"/>
</dbReference>
<evidence type="ECO:0000313" key="11">
    <source>
        <dbReference type="Proteomes" id="UP000245119"/>
    </source>
</evidence>
<dbReference type="STRING" id="400727.A0A2T7P757"/>
<dbReference type="Pfam" id="PF00676">
    <property type="entry name" value="E1_dh"/>
    <property type="match status" value="2"/>
</dbReference>
<accession>A0A2T7P757</accession>
<proteinExistence type="predicted"/>
<dbReference type="EMBL" id="PZQS01000006">
    <property type="protein sequence ID" value="PVD29226.1"/>
    <property type="molecule type" value="Genomic_DNA"/>
</dbReference>
<keyword evidence="3" id="KW-0808">Transferase</keyword>
<dbReference type="InterPro" id="IPR029061">
    <property type="entry name" value="THDP-binding"/>
</dbReference>
<dbReference type="InterPro" id="IPR050642">
    <property type="entry name" value="PDH_E1_Alpha_Subunit"/>
</dbReference>
<gene>
    <name evidence="10" type="ORF">C0Q70_11823</name>
</gene>
<dbReference type="SUPFAM" id="SSF52518">
    <property type="entry name" value="Thiamin diphosphate-binding fold (THDP-binding)"/>
    <property type="match status" value="2"/>
</dbReference>
<dbReference type="Gene3D" id="3.40.1190.20">
    <property type="match status" value="2"/>
</dbReference>
<sequence>MATRGSCLIPVTGSHGDETNSTNVGIQQPVLCVGLTVVDMVTVAEAYPSEDSDQRAVRFYKQRGGNASNTCTVLSHLGTKCEYLGVLPDSSSPEHSWLIQDFMSLGVAIKGCVFSDKPCPVATVVVSQQTVAQHAMSLADVVFFSKDWARSQGWTDMHMAVKEAGRMCPQNTTVVCPWGDEGAAAWHKDDVITVQAVLPEKVVDTLGAGDTFIGGFLHARTMGLPLEETMSGFLDCFEDAAMQQKQLLRHREEALQYYRDMQIIRQMETKANEMYMERVIRGFCHLYAGEGVVPKDKDKKEFQTCTVHVVEEEADKCRASGCAKGKGGSMHMYCTNFYGGNGIVGAQVPLGAGIALAMKYSKKSNVCVTVYGDGAANQGQIFEAFNMAKLLNLPCIFVCENNIYGMGTSAERASANTDFYKRGDYIPGIWVDGMDVLAVKSATEFAKAFVLKNGPILLEADTYRYYGHSPADTQASYRFREEVQEVRDKRDPINQMKKRILSAELATVDDLQNIDKETGQEVKVAAERSKVDPELPVEEVFTNIYHQPPPDFHVRGCDPTINAATLKPVLKERSSLFIESWTLGLLRGCSYATEATFETRPFKLHKLENGPSTSVKITKEEALQYYRDMLVIQQMETKAHEMCMERVIRGFCHLYFRQVAGLEAVAVGVEHAITKEDAVITSHRAHGWTYMRGVSVLGIMAELAGKASGCAKGKGGSMHMYCTNFYGGNGIVGAQVPLGAGIAFAMKYSKKSNVCVTVYGDGAANQGQIFEAFNMAKLLDLPCIFVCENNLYGMGTLAERASANTDFYKRGDYIPGIWVDGVDVLAVKSATEFAKAFVLKNGPILLEASTYPHKYFHSNIKFLYSFRSREEVLKLDEIAYEWTREPIRDMKKRILSAELATVDDLQNIDNEIRQEVKVAAERSKIDPELPVEEVYTNIYHQPPPDFRVRGCDPTIKAATR</sequence>
<evidence type="ECO:0000256" key="4">
    <source>
        <dbReference type="ARBA" id="ARBA00022777"/>
    </source>
</evidence>
<evidence type="ECO:0000256" key="2">
    <source>
        <dbReference type="ARBA" id="ARBA00012281"/>
    </source>
</evidence>
<dbReference type="InterPro" id="IPR029056">
    <property type="entry name" value="Ribokinase-like"/>
</dbReference>
<dbReference type="PANTHER" id="PTHR11516:SF60">
    <property type="entry name" value="PYRUVATE DEHYDROGENASE E1 COMPONENT SUBUNIT ALPHA"/>
    <property type="match status" value="1"/>
</dbReference>
<dbReference type="FunFam" id="3.40.50.970:FF:000013">
    <property type="entry name" value="Pyruvate dehydrogenase E1 component subunit alpha"/>
    <property type="match status" value="1"/>
</dbReference>
<dbReference type="GO" id="GO:0016301">
    <property type="term" value="F:kinase activity"/>
    <property type="evidence" value="ECO:0007669"/>
    <property type="project" value="UniProtKB-KW"/>
</dbReference>
<dbReference type="GO" id="GO:0004739">
    <property type="term" value="F:pyruvate dehydrogenase (acetyl-transferring) activity"/>
    <property type="evidence" value="ECO:0007669"/>
    <property type="project" value="UniProtKB-EC"/>
</dbReference>
<dbReference type="Proteomes" id="UP000245119">
    <property type="component" value="Linkage Group LG6"/>
</dbReference>
<evidence type="ECO:0000259" key="8">
    <source>
        <dbReference type="Pfam" id="PF00294"/>
    </source>
</evidence>
<dbReference type="EC" id="1.2.4.1" evidence="2"/>